<keyword evidence="10 15" id="KW-0547">Nucleotide-binding</keyword>
<evidence type="ECO:0000256" key="1">
    <source>
        <dbReference type="ARBA" id="ARBA00000024"/>
    </source>
</evidence>
<dbReference type="Gene3D" id="1.10.287.1080">
    <property type="entry name" value="MazG-like"/>
    <property type="match status" value="1"/>
</dbReference>
<keyword evidence="14 15" id="KW-0511">Multifunctional enzyme</keyword>
<dbReference type="Pfam" id="PF01502">
    <property type="entry name" value="PRA-CH"/>
    <property type="match status" value="1"/>
</dbReference>
<evidence type="ECO:0000256" key="3">
    <source>
        <dbReference type="ARBA" id="ARBA00004496"/>
    </source>
</evidence>
<evidence type="ECO:0000313" key="17">
    <source>
        <dbReference type="EMBL" id="GGZ55138.1"/>
    </source>
</evidence>
<dbReference type="HAMAP" id="MF_01020">
    <property type="entry name" value="HisE"/>
    <property type="match status" value="1"/>
</dbReference>
<comment type="catalytic activity">
    <reaction evidence="1 15">
        <text>1-(5-phospho-beta-D-ribosyl)-5'-AMP + H2O = 1-(5-phospho-beta-D-ribosyl)-5-[(5-phospho-beta-D-ribosylamino)methylideneamino]imidazole-4-carboxamide</text>
        <dbReference type="Rhea" id="RHEA:20049"/>
        <dbReference type="ChEBI" id="CHEBI:15377"/>
        <dbReference type="ChEBI" id="CHEBI:58435"/>
        <dbReference type="ChEBI" id="CHEBI:59457"/>
        <dbReference type="EC" id="3.5.4.19"/>
    </reaction>
</comment>
<evidence type="ECO:0000256" key="13">
    <source>
        <dbReference type="ARBA" id="ARBA00023102"/>
    </source>
</evidence>
<comment type="caution">
    <text evidence="17">The sequence shown here is derived from an EMBL/GenBank/DDBJ whole genome shotgun (WGS) entry which is preliminary data.</text>
</comment>
<dbReference type="FunFam" id="3.10.20.810:FF:000001">
    <property type="entry name" value="Histidine biosynthesis bifunctional protein HisIE"/>
    <property type="match status" value="1"/>
</dbReference>
<dbReference type="SUPFAM" id="SSF101386">
    <property type="entry name" value="all-alpha NTP pyrophosphatases"/>
    <property type="match status" value="1"/>
</dbReference>
<dbReference type="AlphaFoldDB" id="A0A8H9ID41"/>
<reference evidence="17" key="1">
    <citation type="journal article" date="2014" name="Int. J. Syst. Evol. Microbiol.">
        <title>Complete genome sequence of Corynebacterium casei LMG S-19264T (=DSM 44701T), isolated from a smear-ripened cheese.</title>
        <authorList>
            <consortium name="US DOE Joint Genome Institute (JGI-PGF)"/>
            <person name="Walter F."/>
            <person name="Albersmeier A."/>
            <person name="Kalinowski J."/>
            <person name="Ruckert C."/>
        </authorList>
    </citation>
    <scope>NUCLEOTIDE SEQUENCE</scope>
    <source>
        <strain evidence="17">KCTC 32337</strain>
    </source>
</reference>
<evidence type="ECO:0000313" key="18">
    <source>
        <dbReference type="EMBL" id="MBJ2138737.1"/>
    </source>
</evidence>
<gene>
    <name evidence="15 17" type="primary">hisI</name>
    <name evidence="15" type="synonym">hisIE</name>
    <name evidence="17" type="ORF">GCM10011274_11510</name>
    <name evidence="18" type="ORF">JEU11_20000</name>
</gene>
<dbReference type="GO" id="GO:0005524">
    <property type="term" value="F:ATP binding"/>
    <property type="evidence" value="ECO:0007669"/>
    <property type="project" value="UniProtKB-KW"/>
</dbReference>
<dbReference type="UniPathway" id="UPA00031">
    <property type="reaction ID" value="UER00007"/>
</dbReference>
<evidence type="ECO:0000256" key="14">
    <source>
        <dbReference type="ARBA" id="ARBA00023268"/>
    </source>
</evidence>
<evidence type="ECO:0000256" key="6">
    <source>
        <dbReference type="ARBA" id="ARBA00007731"/>
    </source>
</evidence>
<evidence type="ECO:0000256" key="10">
    <source>
        <dbReference type="ARBA" id="ARBA00022741"/>
    </source>
</evidence>
<dbReference type="EMBL" id="JAEILT010000046">
    <property type="protein sequence ID" value="MBJ2138737.1"/>
    <property type="molecule type" value="Genomic_DNA"/>
</dbReference>
<accession>A0A8H9ID41</accession>
<evidence type="ECO:0000256" key="15">
    <source>
        <dbReference type="HAMAP-Rule" id="MF_01019"/>
    </source>
</evidence>
<name>A0A8H9ID41_9ALTE</name>
<evidence type="ECO:0000313" key="19">
    <source>
        <dbReference type="Proteomes" id="UP000622604"/>
    </source>
</evidence>
<dbReference type="GO" id="GO:0004636">
    <property type="term" value="F:phosphoribosyl-ATP diphosphatase activity"/>
    <property type="evidence" value="ECO:0007669"/>
    <property type="project" value="UniProtKB-UniRule"/>
</dbReference>
<dbReference type="NCBIfam" id="TIGR03188">
    <property type="entry name" value="histidine_hisI"/>
    <property type="match status" value="1"/>
</dbReference>
<protein>
    <recommendedName>
        <fullName evidence="15">Histidine biosynthesis bifunctional protein HisIE</fullName>
    </recommendedName>
    <domain>
        <recommendedName>
            <fullName evidence="15">Phosphoribosyl-AMP cyclohydrolase</fullName>
            <shortName evidence="15">PRA-CH</shortName>
            <ecNumber evidence="15">3.5.4.19</ecNumber>
        </recommendedName>
    </domain>
    <domain>
        <recommendedName>
            <fullName evidence="15">Phosphoribosyl-ATP pyrophosphatase</fullName>
            <shortName evidence="15">PRA-PH</shortName>
            <ecNumber evidence="15">3.6.1.31</ecNumber>
        </recommendedName>
    </domain>
</protein>
<dbReference type="GO" id="GO:0000105">
    <property type="term" value="P:L-histidine biosynthetic process"/>
    <property type="evidence" value="ECO:0007669"/>
    <property type="project" value="UniProtKB-UniRule"/>
</dbReference>
<keyword evidence="9 15" id="KW-0028">Amino-acid biosynthesis</keyword>
<dbReference type="PANTHER" id="PTHR42945">
    <property type="entry name" value="HISTIDINE BIOSYNTHESIS BIFUNCTIONAL PROTEIN"/>
    <property type="match status" value="1"/>
</dbReference>
<evidence type="ECO:0000256" key="8">
    <source>
        <dbReference type="ARBA" id="ARBA00022490"/>
    </source>
</evidence>
<dbReference type="Pfam" id="PF01503">
    <property type="entry name" value="PRA-PH"/>
    <property type="match status" value="1"/>
</dbReference>
<evidence type="ECO:0000256" key="5">
    <source>
        <dbReference type="ARBA" id="ARBA00005204"/>
    </source>
</evidence>
<comment type="similarity">
    <text evidence="6 15">In the C-terminal section; belongs to the PRA-PH family.</text>
</comment>
<dbReference type="InterPro" id="IPR008179">
    <property type="entry name" value="HisE"/>
</dbReference>
<dbReference type="HAMAP" id="MF_01019">
    <property type="entry name" value="HisIE"/>
    <property type="match status" value="1"/>
</dbReference>
<dbReference type="FunFam" id="1.10.287.1080:FF:000002">
    <property type="entry name" value="Histidine biosynthesis bifunctional protein HisIE"/>
    <property type="match status" value="1"/>
</dbReference>
<dbReference type="InterPro" id="IPR021130">
    <property type="entry name" value="PRib-ATP_PPHydrolase-like"/>
</dbReference>
<evidence type="ECO:0000313" key="20">
    <source>
        <dbReference type="Proteomes" id="UP000649232"/>
    </source>
</evidence>
<keyword evidence="12 15" id="KW-0067">ATP-binding</keyword>
<evidence type="ECO:0000256" key="2">
    <source>
        <dbReference type="ARBA" id="ARBA00001460"/>
    </source>
</evidence>
<dbReference type="InterPro" id="IPR038019">
    <property type="entry name" value="PRib_AMP_CycHydrolase_sf"/>
</dbReference>
<sequence>MIINKQNVEQLAWQKMDNLLPCIVQDATTGKVLMQGYMNTDAINHTLETRHVTFFSRSKQRLWTKGETSGHTLDLVELSADCDKDSILALAYPNGPTCHLGTETCWADAKSPSVSFIAELEQVIASRKGASPDSSYTAHLYSKGIKRIAQKVGEEGVETALAATVKDLDELKNESADLLYHLLVLLQASDLSLSDVVEVLQARHAK</sequence>
<dbReference type="Proteomes" id="UP000649232">
    <property type="component" value="Unassembled WGS sequence"/>
</dbReference>
<comment type="pathway">
    <text evidence="4 15">Amino-acid biosynthesis; L-histidine biosynthesis; L-histidine from 5-phospho-alpha-D-ribose 1-diphosphate: step 3/9.</text>
</comment>
<proteinExistence type="inferred from homology"/>
<dbReference type="GO" id="GO:0005737">
    <property type="term" value="C:cytoplasm"/>
    <property type="evidence" value="ECO:0007669"/>
    <property type="project" value="UniProtKB-SubCell"/>
</dbReference>
<dbReference type="SUPFAM" id="SSF141734">
    <property type="entry name" value="HisI-like"/>
    <property type="match status" value="1"/>
</dbReference>
<dbReference type="EC" id="3.5.4.19" evidence="15"/>
<dbReference type="Gene3D" id="3.10.20.810">
    <property type="entry name" value="Phosphoribosyl-AMP cyclohydrolase"/>
    <property type="match status" value="1"/>
</dbReference>
<evidence type="ECO:0000256" key="9">
    <source>
        <dbReference type="ARBA" id="ARBA00022605"/>
    </source>
</evidence>
<dbReference type="EMBL" id="BMZC01000003">
    <property type="protein sequence ID" value="GGZ55138.1"/>
    <property type="molecule type" value="Genomic_DNA"/>
</dbReference>
<evidence type="ECO:0000256" key="11">
    <source>
        <dbReference type="ARBA" id="ARBA00022801"/>
    </source>
</evidence>
<dbReference type="EC" id="3.6.1.31" evidence="15"/>
<organism evidence="17 19">
    <name type="scientific">Paraglaciecola chathamensis</name>
    <dbReference type="NCBI Taxonomy" id="368405"/>
    <lineage>
        <taxon>Bacteria</taxon>
        <taxon>Pseudomonadati</taxon>
        <taxon>Pseudomonadota</taxon>
        <taxon>Gammaproteobacteria</taxon>
        <taxon>Alteromonadales</taxon>
        <taxon>Alteromonadaceae</taxon>
        <taxon>Paraglaciecola</taxon>
    </lineage>
</organism>
<keyword evidence="8 15" id="KW-0963">Cytoplasm</keyword>
<dbReference type="NCBIfam" id="NF002747">
    <property type="entry name" value="PRK02759.1"/>
    <property type="match status" value="1"/>
</dbReference>
<dbReference type="PANTHER" id="PTHR42945:SF9">
    <property type="entry name" value="HISTIDINE BIOSYNTHESIS BIFUNCTIONAL PROTEIN HISIE"/>
    <property type="match status" value="1"/>
</dbReference>
<evidence type="ECO:0000256" key="7">
    <source>
        <dbReference type="ARBA" id="ARBA00008299"/>
    </source>
</evidence>
<evidence type="ECO:0000259" key="16">
    <source>
        <dbReference type="Pfam" id="PF01502"/>
    </source>
</evidence>
<reference evidence="17" key="2">
    <citation type="submission" date="2020-09" db="EMBL/GenBank/DDBJ databases">
        <authorList>
            <person name="Sun Q."/>
            <person name="Kim S."/>
        </authorList>
    </citation>
    <scope>NUCLEOTIDE SEQUENCE</scope>
    <source>
        <strain evidence="17">KCTC 32337</strain>
    </source>
</reference>
<evidence type="ECO:0000256" key="12">
    <source>
        <dbReference type="ARBA" id="ARBA00022840"/>
    </source>
</evidence>
<comment type="subcellular location">
    <subcellularLocation>
        <location evidence="3 15">Cytoplasm</location>
    </subcellularLocation>
</comment>
<reference evidence="18 20" key="3">
    <citation type="submission" date="2020-12" db="EMBL/GenBank/DDBJ databases">
        <title>Draft genome sequences of nine environmental bacterial isolates colonizing plastic.</title>
        <authorList>
            <person name="Borre I."/>
            <person name="Sonnenschein E.C."/>
        </authorList>
    </citation>
    <scope>NUCLEOTIDE SEQUENCE [LARGE SCALE GENOMIC DNA]</scope>
    <source>
        <strain evidence="18 20">IB30</strain>
    </source>
</reference>
<comment type="similarity">
    <text evidence="7 15">In the N-terminal section; belongs to the PRA-CH family.</text>
</comment>
<evidence type="ECO:0000256" key="4">
    <source>
        <dbReference type="ARBA" id="ARBA00005169"/>
    </source>
</evidence>
<keyword evidence="11 15" id="KW-0378">Hydrolase</keyword>
<keyword evidence="13 15" id="KW-0368">Histidine biosynthesis</keyword>
<comment type="pathway">
    <text evidence="5 15">Amino-acid biosynthesis; L-histidine biosynthesis; L-histidine from 5-phospho-alpha-D-ribose 1-diphosphate: step 2/9.</text>
</comment>
<dbReference type="Proteomes" id="UP000622604">
    <property type="component" value="Unassembled WGS sequence"/>
</dbReference>
<comment type="catalytic activity">
    <reaction evidence="2 15">
        <text>1-(5-phospho-beta-D-ribosyl)-ATP + H2O = 1-(5-phospho-beta-D-ribosyl)-5'-AMP + diphosphate + H(+)</text>
        <dbReference type="Rhea" id="RHEA:22828"/>
        <dbReference type="ChEBI" id="CHEBI:15377"/>
        <dbReference type="ChEBI" id="CHEBI:15378"/>
        <dbReference type="ChEBI" id="CHEBI:33019"/>
        <dbReference type="ChEBI" id="CHEBI:59457"/>
        <dbReference type="ChEBI" id="CHEBI:73183"/>
        <dbReference type="EC" id="3.6.1.31"/>
    </reaction>
</comment>
<feature type="region of interest" description="Phosphoribosyl-ATP pyrophosphohydrolase" evidence="15">
    <location>
        <begin position="117"/>
        <end position="206"/>
    </location>
</feature>
<dbReference type="GO" id="GO:0004635">
    <property type="term" value="F:phosphoribosyl-AMP cyclohydrolase activity"/>
    <property type="evidence" value="ECO:0007669"/>
    <property type="project" value="UniProtKB-UniRule"/>
</dbReference>
<feature type="region of interest" description="Phosphoribosyl-AMP cyclohydrolase" evidence="15">
    <location>
        <begin position="1"/>
        <end position="116"/>
    </location>
</feature>
<dbReference type="CDD" id="cd11534">
    <property type="entry name" value="NTP-PPase_HisIE_like"/>
    <property type="match status" value="1"/>
</dbReference>
<feature type="domain" description="Phosphoribosyl-AMP cyclohydrolase" evidence="16">
    <location>
        <begin position="34"/>
        <end position="106"/>
    </location>
</feature>
<dbReference type="RefSeq" id="WP_007989704.1">
    <property type="nucleotide sequence ID" value="NZ_BMZC01000003.1"/>
</dbReference>
<dbReference type="InterPro" id="IPR023019">
    <property type="entry name" value="His_synth_HisIE"/>
</dbReference>
<dbReference type="InterPro" id="IPR002496">
    <property type="entry name" value="PRib_AMP_CycHydrolase_dom"/>
</dbReference>